<dbReference type="EMBL" id="BSYO01000006">
    <property type="protein sequence ID" value="GMH06220.1"/>
    <property type="molecule type" value="Genomic_DNA"/>
</dbReference>
<protein>
    <submittedName>
        <fullName evidence="2">Uncharacterized protein</fullName>
    </submittedName>
</protein>
<name>A0AAD3S883_NEPGR</name>
<dbReference type="Proteomes" id="UP001279734">
    <property type="component" value="Unassembled WGS sequence"/>
</dbReference>
<feature type="region of interest" description="Disordered" evidence="1">
    <location>
        <begin position="121"/>
        <end position="153"/>
    </location>
</feature>
<sequence>MIGQSVSPSSTLPPVSPRGFPGVDIATLGSPVPFTHINQKDPSQAVRASEGVLASSDSQNKALGSVGSTCCQVGFDSFLDVSLFGKSGSSVALAPMISIVPSACPRVFSQEKQIHSVALSSMTNPSASEPVSILNVAGPEHSDDPLAYPRNSS</sequence>
<evidence type="ECO:0000313" key="2">
    <source>
        <dbReference type="EMBL" id="GMH06220.1"/>
    </source>
</evidence>
<evidence type="ECO:0000256" key="1">
    <source>
        <dbReference type="SAM" id="MobiDB-lite"/>
    </source>
</evidence>
<accession>A0AAD3S883</accession>
<proteinExistence type="predicted"/>
<gene>
    <name evidence="2" type="ORF">Nepgr_008060</name>
</gene>
<evidence type="ECO:0000313" key="3">
    <source>
        <dbReference type="Proteomes" id="UP001279734"/>
    </source>
</evidence>
<organism evidence="2 3">
    <name type="scientific">Nepenthes gracilis</name>
    <name type="common">Slender pitcher plant</name>
    <dbReference type="NCBI Taxonomy" id="150966"/>
    <lineage>
        <taxon>Eukaryota</taxon>
        <taxon>Viridiplantae</taxon>
        <taxon>Streptophyta</taxon>
        <taxon>Embryophyta</taxon>
        <taxon>Tracheophyta</taxon>
        <taxon>Spermatophyta</taxon>
        <taxon>Magnoliopsida</taxon>
        <taxon>eudicotyledons</taxon>
        <taxon>Gunneridae</taxon>
        <taxon>Pentapetalae</taxon>
        <taxon>Caryophyllales</taxon>
        <taxon>Nepenthaceae</taxon>
        <taxon>Nepenthes</taxon>
    </lineage>
</organism>
<comment type="caution">
    <text evidence="2">The sequence shown here is derived from an EMBL/GenBank/DDBJ whole genome shotgun (WGS) entry which is preliminary data.</text>
</comment>
<keyword evidence="3" id="KW-1185">Reference proteome</keyword>
<reference evidence="2" key="1">
    <citation type="submission" date="2023-05" db="EMBL/GenBank/DDBJ databases">
        <title>Nepenthes gracilis genome sequencing.</title>
        <authorList>
            <person name="Fukushima K."/>
        </authorList>
    </citation>
    <scope>NUCLEOTIDE SEQUENCE</scope>
    <source>
        <strain evidence="2">SING2019-196</strain>
    </source>
</reference>
<dbReference type="AlphaFoldDB" id="A0AAD3S883"/>